<proteinExistence type="predicted"/>
<protein>
    <submittedName>
        <fullName evidence="2">G8934 protein</fullName>
    </submittedName>
</protein>
<evidence type="ECO:0000313" key="3">
    <source>
        <dbReference type="Proteomes" id="UP001497392"/>
    </source>
</evidence>
<dbReference type="Proteomes" id="UP001497392">
    <property type="component" value="Unassembled WGS sequence"/>
</dbReference>
<accession>A0ABP1G2V0</accession>
<sequence length="168" mass="18671">MDVDKSAMKGASVGSPMEVLKVVVRALKLVFGETRMLFEHRNSANFHVLCPDIIVDSRTAVRVREKQLAVLTSDHPEVDWNDIVDERVLTSNGLRLLGSQKYKEISGPKGRTKRYDVAGGRYAPCQIDLESGGKPIHTYRTPAAQSGAEQADLVKLPCEDYCVMYMCN</sequence>
<gene>
    <name evidence="2" type="primary">g8934</name>
    <name evidence="2" type="ORF">VP750_LOCUS8023</name>
</gene>
<evidence type="ECO:0000259" key="1">
    <source>
        <dbReference type="Pfam" id="PF23162"/>
    </source>
</evidence>
<dbReference type="Pfam" id="PF23162">
    <property type="entry name" value="AEP_C962R"/>
    <property type="match status" value="1"/>
</dbReference>
<reference evidence="2 3" key="1">
    <citation type="submission" date="2024-06" db="EMBL/GenBank/DDBJ databases">
        <authorList>
            <person name="Kraege A."/>
            <person name="Thomma B."/>
        </authorList>
    </citation>
    <scope>NUCLEOTIDE SEQUENCE [LARGE SCALE GENOMIC DNA]</scope>
</reference>
<dbReference type="InterPro" id="IPR056443">
    <property type="entry name" value="AEP_C962R"/>
</dbReference>
<feature type="domain" description="C962R-like N-terminal AEP" evidence="1">
    <location>
        <begin position="45"/>
        <end position="104"/>
    </location>
</feature>
<organism evidence="2 3">
    <name type="scientific">Coccomyxa viridis</name>
    <dbReference type="NCBI Taxonomy" id="1274662"/>
    <lineage>
        <taxon>Eukaryota</taxon>
        <taxon>Viridiplantae</taxon>
        <taxon>Chlorophyta</taxon>
        <taxon>core chlorophytes</taxon>
        <taxon>Trebouxiophyceae</taxon>
        <taxon>Trebouxiophyceae incertae sedis</taxon>
        <taxon>Coccomyxaceae</taxon>
        <taxon>Coccomyxa</taxon>
    </lineage>
</organism>
<keyword evidence="3" id="KW-1185">Reference proteome</keyword>
<name>A0ABP1G2V0_9CHLO</name>
<comment type="caution">
    <text evidence="2">The sequence shown here is derived from an EMBL/GenBank/DDBJ whole genome shotgun (WGS) entry which is preliminary data.</text>
</comment>
<evidence type="ECO:0000313" key="2">
    <source>
        <dbReference type="EMBL" id="CAL5226117.1"/>
    </source>
</evidence>
<dbReference type="EMBL" id="CAXHTA020000015">
    <property type="protein sequence ID" value="CAL5226117.1"/>
    <property type="molecule type" value="Genomic_DNA"/>
</dbReference>